<dbReference type="Proteomes" id="UP000237347">
    <property type="component" value="Unassembled WGS sequence"/>
</dbReference>
<dbReference type="EMBL" id="PKMF04000958">
    <property type="protein sequence ID" value="KAK7816105.1"/>
    <property type="molecule type" value="Genomic_DNA"/>
</dbReference>
<dbReference type="AlphaFoldDB" id="A0AAW0INN2"/>
<evidence type="ECO:0000313" key="1">
    <source>
        <dbReference type="EMBL" id="KAK7816105.1"/>
    </source>
</evidence>
<comment type="caution">
    <text evidence="1">The sequence shown here is derived from an EMBL/GenBank/DDBJ whole genome shotgun (WGS) entry which is preliminary data.</text>
</comment>
<feature type="non-terminal residue" evidence="1">
    <location>
        <position position="1"/>
    </location>
</feature>
<reference evidence="1 2" key="1">
    <citation type="journal article" date="2018" name="Sci. Data">
        <title>The draft genome sequence of cork oak.</title>
        <authorList>
            <person name="Ramos A.M."/>
            <person name="Usie A."/>
            <person name="Barbosa P."/>
            <person name="Barros P.M."/>
            <person name="Capote T."/>
            <person name="Chaves I."/>
            <person name="Simoes F."/>
            <person name="Abreu I."/>
            <person name="Carrasquinho I."/>
            <person name="Faro C."/>
            <person name="Guimaraes J.B."/>
            <person name="Mendonca D."/>
            <person name="Nobrega F."/>
            <person name="Rodrigues L."/>
            <person name="Saibo N.J.M."/>
            <person name="Varela M.C."/>
            <person name="Egas C."/>
            <person name="Matos J."/>
            <person name="Miguel C.M."/>
            <person name="Oliveira M.M."/>
            <person name="Ricardo C.P."/>
            <person name="Goncalves S."/>
        </authorList>
    </citation>
    <scope>NUCLEOTIDE SEQUENCE [LARGE SCALE GENOMIC DNA]</scope>
    <source>
        <strain evidence="2">cv. HL8</strain>
    </source>
</reference>
<protein>
    <submittedName>
        <fullName evidence="1">Receptor-like protein 18</fullName>
    </submittedName>
</protein>
<dbReference type="SUPFAM" id="SSF52058">
    <property type="entry name" value="L domain-like"/>
    <property type="match status" value="1"/>
</dbReference>
<keyword evidence="2" id="KW-1185">Reference proteome</keyword>
<dbReference type="Pfam" id="PF00560">
    <property type="entry name" value="LRR_1"/>
    <property type="match status" value="1"/>
</dbReference>
<dbReference type="PANTHER" id="PTHR48010:SF58">
    <property type="entry name" value="RECEPTOR PROTEIN KINASE-LIKE PROTEIN ZAR1"/>
    <property type="match status" value="1"/>
</dbReference>
<accession>A0AAW0INN2</accession>
<gene>
    <name evidence="1" type="primary">RLP18_0</name>
    <name evidence="1" type="ORF">CFP56_000747</name>
</gene>
<evidence type="ECO:0000313" key="2">
    <source>
        <dbReference type="Proteomes" id="UP000237347"/>
    </source>
</evidence>
<organism evidence="1 2">
    <name type="scientific">Quercus suber</name>
    <name type="common">Cork oak</name>
    <dbReference type="NCBI Taxonomy" id="58331"/>
    <lineage>
        <taxon>Eukaryota</taxon>
        <taxon>Viridiplantae</taxon>
        <taxon>Streptophyta</taxon>
        <taxon>Embryophyta</taxon>
        <taxon>Tracheophyta</taxon>
        <taxon>Spermatophyta</taxon>
        <taxon>Magnoliopsida</taxon>
        <taxon>eudicotyledons</taxon>
        <taxon>Gunneridae</taxon>
        <taxon>Pentapetalae</taxon>
        <taxon>rosids</taxon>
        <taxon>fabids</taxon>
        <taxon>Fagales</taxon>
        <taxon>Fagaceae</taxon>
        <taxon>Quercus</taxon>
    </lineage>
</organism>
<sequence length="93" mass="10310">AENDFSGPIPTSLFNATQLQYIDLGDNNFVGSVPTNLGNLLDLYGLRVHKCLVSVLEIGLACSMESPKERMNMEEVTREIHLIKNAFLGSKNR</sequence>
<dbReference type="PANTHER" id="PTHR48010">
    <property type="entry name" value="OS05G0588300 PROTEIN"/>
    <property type="match status" value="1"/>
</dbReference>
<dbReference type="InterPro" id="IPR032675">
    <property type="entry name" value="LRR_dom_sf"/>
</dbReference>
<dbReference type="InterPro" id="IPR050994">
    <property type="entry name" value="At_inactive_RLKs"/>
</dbReference>
<proteinExistence type="predicted"/>
<name>A0AAW0INN2_QUESU</name>
<dbReference type="InterPro" id="IPR001611">
    <property type="entry name" value="Leu-rich_rpt"/>
</dbReference>
<dbReference type="Gene3D" id="3.80.10.10">
    <property type="entry name" value="Ribonuclease Inhibitor"/>
    <property type="match status" value="1"/>
</dbReference>